<dbReference type="Proteomes" id="UP000805193">
    <property type="component" value="Unassembled WGS sequence"/>
</dbReference>
<comment type="caution">
    <text evidence="1">The sequence shown here is derived from an EMBL/GenBank/DDBJ whole genome shotgun (WGS) entry which is preliminary data.</text>
</comment>
<evidence type="ECO:0000313" key="1">
    <source>
        <dbReference type="EMBL" id="KAG0427010.1"/>
    </source>
</evidence>
<name>A0AC60Q0L3_IXOPE</name>
<proteinExistence type="predicted"/>
<evidence type="ECO:0000313" key="2">
    <source>
        <dbReference type="Proteomes" id="UP000805193"/>
    </source>
</evidence>
<sequence>MFTVYLLASGAAEFPPERRKALLLHCLGAEGQRIFNTLPDTKPPSTHQDTGKDATSKPDEYDIAVAFLGPTLRYNQQPVIGVTPASHRRFQSPGESVPDLGCRAT</sequence>
<organism evidence="1 2">
    <name type="scientific">Ixodes persulcatus</name>
    <name type="common">Taiga tick</name>
    <dbReference type="NCBI Taxonomy" id="34615"/>
    <lineage>
        <taxon>Eukaryota</taxon>
        <taxon>Metazoa</taxon>
        <taxon>Ecdysozoa</taxon>
        <taxon>Arthropoda</taxon>
        <taxon>Chelicerata</taxon>
        <taxon>Arachnida</taxon>
        <taxon>Acari</taxon>
        <taxon>Parasitiformes</taxon>
        <taxon>Ixodida</taxon>
        <taxon>Ixodoidea</taxon>
        <taxon>Ixodidae</taxon>
        <taxon>Ixodinae</taxon>
        <taxon>Ixodes</taxon>
    </lineage>
</organism>
<protein>
    <submittedName>
        <fullName evidence="1">Uncharacterized protein</fullName>
    </submittedName>
</protein>
<gene>
    <name evidence="1" type="ORF">HPB47_025912</name>
</gene>
<keyword evidence="2" id="KW-1185">Reference proteome</keyword>
<dbReference type="EMBL" id="JABSTQ010009663">
    <property type="protein sequence ID" value="KAG0427010.1"/>
    <property type="molecule type" value="Genomic_DNA"/>
</dbReference>
<accession>A0AC60Q0L3</accession>
<reference evidence="1 2" key="1">
    <citation type="journal article" date="2020" name="Cell">
        <title>Large-Scale Comparative Analyses of Tick Genomes Elucidate Their Genetic Diversity and Vector Capacities.</title>
        <authorList>
            <consortium name="Tick Genome and Microbiome Consortium (TIGMIC)"/>
            <person name="Jia N."/>
            <person name="Wang J."/>
            <person name="Shi W."/>
            <person name="Du L."/>
            <person name="Sun Y."/>
            <person name="Zhan W."/>
            <person name="Jiang J.F."/>
            <person name="Wang Q."/>
            <person name="Zhang B."/>
            <person name="Ji P."/>
            <person name="Bell-Sakyi L."/>
            <person name="Cui X.M."/>
            <person name="Yuan T.T."/>
            <person name="Jiang B.G."/>
            <person name="Yang W.F."/>
            <person name="Lam T.T."/>
            <person name="Chang Q.C."/>
            <person name="Ding S.J."/>
            <person name="Wang X.J."/>
            <person name="Zhu J.G."/>
            <person name="Ruan X.D."/>
            <person name="Zhao L."/>
            <person name="Wei J.T."/>
            <person name="Ye R.Z."/>
            <person name="Que T.C."/>
            <person name="Du C.H."/>
            <person name="Zhou Y.H."/>
            <person name="Cheng J.X."/>
            <person name="Dai P.F."/>
            <person name="Guo W.B."/>
            <person name="Han X.H."/>
            <person name="Huang E.J."/>
            <person name="Li L.F."/>
            <person name="Wei W."/>
            <person name="Gao Y.C."/>
            <person name="Liu J.Z."/>
            <person name="Shao H.Z."/>
            <person name="Wang X."/>
            <person name="Wang C.C."/>
            <person name="Yang T.C."/>
            <person name="Huo Q.B."/>
            <person name="Li W."/>
            <person name="Chen H.Y."/>
            <person name="Chen S.E."/>
            <person name="Zhou L.G."/>
            <person name="Ni X.B."/>
            <person name="Tian J.H."/>
            <person name="Sheng Y."/>
            <person name="Liu T."/>
            <person name="Pan Y.S."/>
            <person name="Xia L.Y."/>
            <person name="Li J."/>
            <person name="Zhao F."/>
            <person name="Cao W.C."/>
        </authorList>
    </citation>
    <scope>NUCLEOTIDE SEQUENCE [LARGE SCALE GENOMIC DNA]</scope>
    <source>
        <strain evidence="1">Iper-2018</strain>
    </source>
</reference>